<dbReference type="InterPro" id="IPR036390">
    <property type="entry name" value="WH_DNA-bd_sf"/>
</dbReference>
<dbReference type="SMART" id="SM00345">
    <property type="entry name" value="HTH_GNTR"/>
    <property type="match status" value="1"/>
</dbReference>
<proteinExistence type="inferred from homology"/>
<evidence type="ECO:0000256" key="2">
    <source>
        <dbReference type="ARBA" id="ARBA00022898"/>
    </source>
</evidence>
<keyword evidence="2" id="KW-0663">Pyridoxal phosphate</keyword>
<dbReference type="EMBL" id="CP120682">
    <property type="protein sequence ID" value="WKN38045.1"/>
    <property type="molecule type" value="Genomic_DNA"/>
</dbReference>
<organism evidence="7">
    <name type="scientific">Roseihalotalea indica</name>
    <dbReference type="NCBI Taxonomy" id="2867963"/>
    <lineage>
        <taxon>Bacteria</taxon>
        <taxon>Pseudomonadati</taxon>
        <taxon>Bacteroidota</taxon>
        <taxon>Cytophagia</taxon>
        <taxon>Cytophagales</taxon>
        <taxon>Catalimonadaceae</taxon>
        <taxon>Roseihalotalea</taxon>
    </lineage>
</organism>
<keyword evidence="4" id="KW-0238">DNA-binding</keyword>
<dbReference type="GO" id="GO:0008483">
    <property type="term" value="F:transaminase activity"/>
    <property type="evidence" value="ECO:0007669"/>
    <property type="project" value="UniProtKB-KW"/>
</dbReference>
<evidence type="ECO:0000256" key="5">
    <source>
        <dbReference type="ARBA" id="ARBA00023163"/>
    </source>
</evidence>
<gene>
    <name evidence="7" type="ORF">K4G66_04905</name>
</gene>
<evidence type="ECO:0000256" key="4">
    <source>
        <dbReference type="ARBA" id="ARBA00023125"/>
    </source>
</evidence>
<dbReference type="InterPro" id="IPR051446">
    <property type="entry name" value="HTH_trans_reg/aminotransferase"/>
</dbReference>
<dbReference type="CDD" id="cd00609">
    <property type="entry name" value="AAT_like"/>
    <property type="match status" value="1"/>
</dbReference>
<dbReference type="InterPro" id="IPR015421">
    <property type="entry name" value="PyrdxlP-dep_Trfase_major"/>
</dbReference>
<dbReference type="Gene3D" id="3.40.640.10">
    <property type="entry name" value="Type I PLP-dependent aspartate aminotransferase-like (Major domain)"/>
    <property type="match status" value="1"/>
</dbReference>
<sequence length="488" mass="55197">MGQLYPWKTSIPLNKENSQSLYLQIVDALVREIVSGRLAPGYKMPGTRYLADLLEINRKTLVIAYDELMAQGWLEVIPSKGTFVSQTLPKLRPQAVEKASGQVRLPAKARFPVESVLPITSPKHKTSVRITDGSPDVRLAPTADLYRWCRRVAEAPASLRYQDEQGDPHLREVLAEYLRNTRGVVCQPEQLLITRGSQMGIFLTFKTLLRPGDTVIVGEVNYPEANRVIDICQGVRQAVPVDEQGLVIDAVEELCRRQPVRALYITSHHYYPTTVTLSIDRRMKLLALAQQYRFLIVEDDYDYDFHYASNPMLPLASLDTQGCVVYLGSFTKCIAPSIRVGYLAAPTNVIQALTPYRRLVDRQGDPVLERALAHWIEEGELQRHLKKSLRIYRERRDALSQYLREHLSDVLSFKEPEGGMATWVRCAPELDVLALADYTASRGVSLEGVDHWQAYRGIRLGFASLTPEEMTQGMNIFQEGVEKISAKK</sequence>
<keyword evidence="7" id="KW-0808">Transferase</keyword>
<protein>
    <submittedName>
        <fullName evidence="7">PLP-dependent aminotransferase family protein</fullName>
    </submittedName>
</protein>
<keyword evidence="7" id="KW-0032">Aminotransferase</keyword>
<reference evidence="7" key="2">
    <citation type="journal article" date="2024" name="Antonie Van Leeuwenhoek">
        <title>Roseihalotalea indica gen. nov., sp. nov., a halophilic Bacteroidetes from mesopelagic Southwest Indian Ocean with higher carbohydrate metabolic potential.</title>
        <authorList>
            <person name="Chen B."/>
            <person name="Zhang M."/>
            <person name="Lin D."/>
            <person name="Ye J."/>
            <person name="Tang K."/>
        </authorList>
    </citation>
    <scope>NUCLEOTIDE SEQUENCE</scope>
    <source>
        <strain evidence="7">TK19036</strain>
    </source>
</reference>
<reference evidence="7" key="1">
    <citation type="journal article" date="2023" name="Comput. Struct. Biotechnol. J.">
        <title>Discovery of a novel marine Bacteroidetes with a rich repertoire of carbohydrate-active enzymes.</title>
        <authorList>
            <person name="Chen B."/>
            <person name="Liu G."/>
            <person name="Chen Q."/>
            <person name="Wang H."/>
            <person name="Liu L."/>
            <person name="Tang K."/>
        </authorList>
    </citation>
    <scope>NUCLEOTIDE SEQUENCE</scope>
    <source>
        <strain evidence="7">TK19036</strain>
    </source>
</reference>
<dbReference type="InterPro" id="IPR036388">
    <property type="entry name" value="WH-like_DNA-bd_sf"/>
</dbReference>
<comment type="similarity">
    <text evidence="1">In the C-terminal section; belongs to the class-I pyridoxal-phosphate-dependent aminotransferase family.</text>
</comment>
<dbReference type="SUPFAM" id="SSF46785">
    <property type="entry name" value="Winged helix' DNA-binding domain"/>
    <property type="match status" value="1"/>
</dbReference>
<dbReference type="GO" id="GO:0003700">
    <property type="term" value="F:DNA-binding transcription factor activity"/>
    <property type="evidence" value="ECO:0007669"/>
    <property type="project" value="InterPro"/>
</dbReference>
<evidence type="ECO:0000259" key="6">
    <source>
        <dbReference type="PROSITE" id="PS50949"/>
    </source>
</evidence>
<dbReference type="PANTHER" id="PTHR46577">
    <property type="entry name" value="HTH-TYPE TRANSCRIPTIONAL REGULATORY PROTEIN GABR"/>
    <property type="match status" value="1"/>
</dbReference>
<keyword evidence="5" id="KW-0804">Transcription</keyword>
<dbReference type="AlphaFoldDB" id="A0AA49GND5"/>
<dbReference type="Pfam" id="PF00392">
    <property type="entry name" value="GntR"/>
    <property type="match status" value="1"/>
</dbReference>
<dbReference type="InterPro" id="IPR015424">
    <property type="entry name" value="PyrdxlP-dep_Trfase"/>
</dbReference>
<keyword evidence="3" id="KW-0805">Transcription regulation</keyword>
<feature type="domain" description="HTH gntR-type" evidence="6">
    <location>
        <begin position="19"/>
        <end position="87"/>
    </location>
</feature>
<dbReference type="Pfam" id="PF00155">
    <property type="entry name" value="Aminotran_1_2"/>
    <property type="match status" value="1"/>
</dbReference>
<dbReference type="GO" id="GO:0030170">
    <property type="term" value="F:pyridoxal phosphate binding"/>
    <property type="evidence" value="ECO:0007669"/>
    <property type="project" value="InterPro"/>
</dbReference>
<evidence type="ECO:0000313" key="7">
    <source>
        <dbReference type="EMBL" id="WKN38045.1"/>
    </source>
</evidence>
<evidence type="ECO:0000256" key="3">
    <source>
        <dbReference type="ARBA" id="ARBA00023015"/>
    </source>
</evidence>
<dbReference type="CDD" id="cd07377">
    <property type="entry name" value="WHTH_GntR"/>
    <property type="match status" value="1"/>
</dbReference>
<dbReference type="PANTHER" id="PTHR46577:SF1">
    <property type="entry name" value="HTH-TYPE TRANSCRIPTIONAL REGULATORY PROTEIN GABR"/>
    <property type="match status" value="1"/>
</dbReference>
<evidence type="ECO:0000256" key="1">
    <source>
        <dbReference type="ARBA" id="ARBA00005384"/>
    </source>
</evidence>
<dbReference type="InterPro" id="IPR004839">
    <property type="entry name" value="Aminotransferase_I/II_large"/>
</dbReference>
<dbReference type="InterPro" id="IPR000524">
    <property type="entry name" value="Tscrpt_reg_HTH_GntR"/>
</dbReference>
<dbReference type="Gene3D" id="1.10.10.10">
    <property type="entry name" value="Winged helix-like DNA-binding domain superfamily/Winged helix DNA-binding domain"/>
    <property type="match status" value="1"/>
</dbReference>
<dbReference type="GO" id="GO:0003677">
    <property type="term" value="F:DNA binding"/>
    <property type="evidence" value="ECO:0007669"/>
    <property type="project" value="UniProtKB-KW"/>
</dbReference>
<accession>A0AA49GND5</accession>
<name>A0AA49GND5_9BACT</name>
<dbReference type="PROSITE" id="PS50949">
    <property type="entry name" value="HTH_GNTR"/>
    <property type="match status" value="1"/>
</dbReference>
<dbReference type="SUPFAM" id="SSF53383">
    <property type="entry name" value="PLP-dependent transferases"/>
    <property type="match status" value="1"/>
</dbReference>